<comment type="caution">
    <text evidence="2">The sequence shown here is derived from an EMBL/GenBank/DDBJ whole genome shotgun (WGS) entry which is preliminary data.</text>
</comment>
<feature type="region of interest" description="Disordered" evidence="1">
    <location>
        <begin position="1"/>
        <end position="33"/>
    </location>
</feature>
<dbReference type="AlphaFoldDB" id="A0A9W7Y2R0"/>
<name>A0A9W7Y2R0_9FUNG</name>
<evidence type="ECO:0000313" key="2">
    <source>
        <dbReference type="EMBL" id="KAJ1723921.1"/>
    </source>
</evidence>
<accession>A0A9W7Y2R0</accession>
<evidence type="ECO:0000256" key="1">
    <source>
        <dbReference type="SAM" id="MobiDB-lite"/>
    </source>
</evidence>
<dbReference type="EMBL" id="JANBOJ010000048">
    <property type="protein sequence ID" value="KAJ1723921.1"/>
    <property type="molecule type" value="Genomic_DNA"/>
</dbReference>
<gene>
    <name evidence="2" type="ORF">LPJ53_001774</name>
</gene>
<evidence type="ECO:0000313" key="3">
    <source>
        <dbReference type="Proteomes" id="UP001149813"/>
    </source>
</evidence>
<protein>
    <submittedName>
        <fullName evidence="2">Uncharacterized protein</fullName>
    </submittedName>
</protein>
<sequence>MACSLATTSANSATVTQPHSPDSDPGGSRQTFKCSSADIHTGRAFSDLSPAERDAFLGNIEMDFRRNIAETRSSAGFVFYPNTRQIMRAITSLYEALANMDFSDVFI</sequence>
<dbReference type="OrthoDB" id="5528897at2759"/>
<proteinExistence type="predicted"/>
<organism evidence="2 3">
    <name type="scientific">Coemansia erecta</name>
    <dbReference type="NCBI Taxonomy" id="147472"/>
    <lineage>
        <taxon>Eukaryota</taxon>
        <taxon>Fungi</taxon>
        <taxon>Fungi incertae sedis</taxon>
        <taxon>Zoopagomycota</taxon>
        <taxon>Kickxellomycotina</taxon>
        <taxon>Kickxellomycetes</taxon>
        <taxon>Kickxellales</taxon>
        <taxon>Kickxellaceae</taxon>
        <taxon>Coemansia</taxon>
    </lineage>
</organism>
<reference evidence="2" key="1">
    <citation type="submission" date="2022-07" db="EMBL/GenBank/DDBJ databases">
        <title>Phylogenomic reconstructions and comparative analyses of Kickxellomycotina fungi.</title>
        <authorList>
            <person name="Reynolds N.K."/>
            <person name="Stajich J.E."/>
            <person name="Barry K."/>
            <person name="Grigoriev I.V."/>
            <person name="Crous P."/>
            <person name="Smith M.E."/>
        </authorList>
    </citation>
    <scope>NUCLEOTIDE SEQUENCE</scope>
    <source>
        <strain evidence="2">NBRC 32514</strain>
    </source>
</reference>
<feature type="compositionally biased region" description="Polar residues" evidence="1">
    <location>
        <begin position="1"/>
        <end position="20"/>
    </location>
</feature>
<dbReference type="Proteomes" id="UP001149813">
    <property type="component" value="Unassembled WGS sequence"/>
</dbReference>
<keyword evidence="3" id="KW-1185">Reference proteome</keyword>